<dbReference type="Proteomes" id="UP000037460">
    <property type="component" value="Unassembled WGS sequence"/>
</dbReference>
<dbReference type="EMBL" id="JWZX01001004">
    <property type="protein sequence ID" value="KOO35041.1"/>
    <property type="molecule type" value="Genomic_DNA"/>
</dbReference>
<evidence type="ECO:0000313" key="1">
    <source>
        <dbReference type="EMBL" id="KOO35041.1"/>
    </source>
</evidence>
<reference evidence="2" key="1">
    <citation type="journal article" date="2015" name="PLoS Genet.">
        <title>Genome Sequence and Transcriptome Analyses of Chrysochromulina tobin: Metabolic Tools for Enhanced Algal Fitness in the Prominent Order Prymnesiales (Haptophyceae).</title>
        <authorList>
            <person name="Hovde B.T."/>
            <person name="Deodato C.R."/>
            <person name="Hunsperger H.M."/>
            <person name="Ryken S.A."/>
            <person name="Yost W."/>
            <person name="Jha R.K."/>
            <person name="Patterson J."/>
            <person name="Monnat R.J. Jr."/>
            <person name="Barlow S.B."/>
            <person name="Starkenburg S.R."/>
            <person name="Cattolico R.A."/>
        </authorList>
    </citation>
    <scope>NUCLEOTIDE SEQUENCE</scope>
    <source>
        <strain evidence="2">CCMP291</strain>
    </source>
</reference>
<proteinExistence type="predicted"/>
<name>A0A0M0K858_9EUKA</name>
<accession>A0A0M0K858</accession>
<dbReference type="AlphaFoldDB" id="A0A0M0K858"/>
<sequence>MTSLIKYAIGSYADEPDYALGAVPGGAVSGGGEMYVGYGGFVSGRSVRPERPQRVLSPEERQLARERLYVVPNYAGQASST</sequence>
<protein>
    <submittedName>
        <fullName evidence="1">Uncharacterized protein</fullName>
    </submittedName>
</protein>
<comment type="caution">
    <text evidence="1">The sequence shown here is derived from an EMBL/GenBank/DDBJ whole genome shotgun (WGS) entry which is preliminary data.</text>
</comment>
<organism evidence="1 2">
    <name type="scientific">Chrysochromulina tobinii</name>
    <dbReference type="NCBI Taxonomy" id="1460289"/>
    <lineage>
        <taxon>Eukaryota</taxon>
        <taxon>Haptista</taxon>
        <taxon>Haptophyta</taxon>
        <taxon>Prymnesiophyceae</taxon>
        <taxon>Prymnesiales</taxon>
        <taxon>Chrysochromulinaceae</taxon>
        <taxon>Chrysochromulina</taxon>
    </lineage>
</organism>
<keyword evidence="2" id="KW-1185">Reference proteome</keyword>
<gene>
    <name evidence="1" type="ORF">Ctob_013943</name>
</gene>
<evidence type="ECO:0000313" key="2">
    <source>
        <dbReference type="Proteomes" id="UP000037460"/>
    </source>
</evidence>